<gene>
    <name evidence="1" type="ORF">I2I05_19795</name>
</gene>
<evidence type="ECO:0000313" key="2">
    <source>
        <dbReference type="Proteomes" id="UP000597617"/>
    </source>
</evidence>
<proteinExistence type="predicted"/>
<evidence type="ECO:0008006" key="3">
    <source>
        <dbReference type="Google" id="ProtNLM"/>
    </source>
</evidence>
<comment type="caution">
    <text evidence="1">The sequence shown here is derived from an EMBL/GenBank/DDBJ whole genome shotgun (WGS) entry which is preliminary data.</text>
</comment>
<accession>A0ABS0IMS5</accession>
<protein>
    <recommendedName>
        <fullName evidence="3">Antitoxin VbhA domain-containing protein</fullName>
    </recommendedName>
</protein>
<keyword evidence="2" id="KW-1185">Reference proteome</keyword>
<dbReference type="EMBL" id="JADQDQ010000015">
    <property type="protein sequence ID" value="MBF9239646.1"/>
    <property type="molecule type" value="Genomic_DNA"/>
</dbReference>
<name>A0ABS0IMS5_9BACT</name>
<reference evidence="1 2" key="1">
    <citation type="submission" date="2020-11" db="EMBL/GenBank/DDBJ databases">
        <authorList>
            <person name="Kim M.K."/>
        </authorList>
    </citation>
    <scope>NUCLEOTIDE SEQUENCE [LARGE SCALE GENOMIC DNA]</scope>
    <source>
        <strain evidence="1 2">BT683</strain>
    </source>
</reference>
<organism evidence="1 2">
    <name type="scientific">Hymenobacter jeongseonensis</name>
    <dbReference type="NCBI Taxonomy" id="2791027"/>
    <lineage>
        <taxon>Bacteria</taxon>
        <taxon>Pseudomonadati</taxon>
        <taxon>Bacteroidota</taxon>
        <taxon>Cytophagia</taxon>
        <taxon>Cytophagales</taxon>
        <taxon>Hymenobacteraceae</taxon>
        <taxon>Hymenobacter</taxon>
    </lineage>
</organism>
<dbReference type="RefSeq" id="WP_196283997.1">
    <property type="nucleotide sequence ID" value="NZ_JADQDQ010000015.1"/>
</dbReference>
<dbReference type="Proteomes" id="UP000597617">
    <property type="component" value="Unassembled WGS sequence"/>
</dbReference>
<sequence length="60" mass="6632">MHSATLRRKAVAFGLNLTKNTPLAPAYYEKQLLARYIQGTLTLDQVLDCLDNPVPANCQA</sequence>
<evidence type="ECO:0000313" key="1">
    <source>
        <dbReference type="EMBL" id="MBF9239646.1"/>
    </source>
</evidence>